<feature type="compositionally biased region" description="Polar residues" evidence="1">
    <location>
        <begin position="1087"/>
        <end position="1110"/>
    </location>
</feature>
<comment type="caution">
    <text evidence="2">The sequence shown here is derived from an EMBL/GenBank/DDBJ whole genome shotgun (WGS) entry which is preliminary data.</text>
</comment>
<dbReference type="VEuPathDB" id="TriTrypDB:LpyrH10_39_0120"/>
<gene>
    <name evidence="2" type="ORF">ABB37_10034</name>
</gene>
<evidence type="ECO:0000313" key="2">
    <source>
        <dbReference type="EMBL" id="KPA73208.1"/>
    </source>
</evidence>
<feature type="compositionally biased region" description="Polar residues" evidence="1">
    <location>
        <begin position="175"/>
        <end position="188"/>
    </location>
</feature>
<reference evidence="2 3" key="1">
    <citation type="submission" date="2015-07" db="EMBL/GenBank/DDBJ databases">
        <title>High-quality genome of monoxenous trypanosomatid Leptomonas pyrrhocoris.</title>
        <authorList>
            <person name="Flegontov P."/>
            <person name="Butenko A."/>
            <person name="Firsov S."/>
            <person name="Vlcek C."/>
            <person name="Logacheva M.D."/>
            <person name="Field M."/>
            <person name="Filatov D."/>
            <person name="Flegontova O."/>
            <person name="Gerasimov E."/>
            <person name="Jackson A.P."/>
            <person name="Kelly S."/>
            <person name="Opperdoes F."/>
            <person name="O'Reilly A."/>
            <person name="Votypka J."/>
            <person name="Yurchenko V."/>
            <person name="Lukes J."/>
        </authorList>
    </citation>
    <scope>NUCLEOTIDE SEQUENCE [LARGE SCALE GENOMIC DNA]</scope>
    <source>
        <strain evidence="2">H10</strain>
    </source>
</reference>
<feature type="region of interest" description="Disordered" evidence="1">
    <location>
        <begin position="1"/>
        <end position="223"/>
    </location>
</feature>
<feature type="region of interest" description="Disordered" evidence="1">
    <location>
        <begin position="746"/>
        <end position="779"/>
    </location>
</feature>
<feature type="region of interest" description="Disordered" evidence="1">
    <location>
        <begin position="1323"/>
        <end position="1343"/>
    </location>
</feature>
<dbReference type="OrthoDB" id="10631337at2759"/>
<proteinExistence type="predicted"/>
<feature type="compositionally biased region" description="Gly residues" evidence="1">
    <location>
        <begin position="1251"/>
        <end position="1263"/>
    </location>
</feature>
<dbReference type="RefSeq" id="XP_015651647.1">
    <property type="nucleotide sequence ID" value="XM_015809757.1"/>
</dbReference>
<keyword evidence="3" id="KW-1185">Reference proteome</keyword>
<feature type="compositionally biased region" description="Low complexity" evidence="1">
    <location>
        <begin position="954"/>
        <end position="963"/>
    </location>
</feature>
<feature type="region of interest" description="Disordered" evidence="1">
    <location>
        <begin position="1247"/>
        <end position="1302"/>
    </location>
</feature>
<feature type="region of interest" description="Disordered" evidence="1">
    <location>
        <begin position="524"/>
        <end position="557"/>
    </location>
</feature>
<name>A0A0N0VCQ6_LEPPY</name>
<dbReference type="GeneID" id="26910314"/>
<feature type="compositionally biased region" description="Low complexity" evidence="1">
    <location>
        <begin position="121"/>
        <end position="134"/>
    </location>
</feature>
<feature type="compositionally biased region" description="Basic and acidic residues" evidence="1">
    <location>
        <begin position="1264"/>
        <end position="1282"/>
    </location>
</feature>
<accession>A0A0N0VCQ6</accession>
<evidence type="ECO:0000313" key="3">
    <source>
        <dbReference type="Proteomes" id="UP000037923"/>
    </source>
</evidence>
<feature type="compositionally biased region" description="Low complexity" evidence="1">
    <location>
        <begin position="756"/>
        <end position="767"/>
    </location>
</feature>
<feature type="compositionally biased region" description="Low complexity" evidence="1">
    <location>
        <begin position="21"/>
        <end position="32"/>
    </location>
</feature>
<dbReference type="RefSeq" id="XP_015651646.1">
    <property type="nucleotide sequence ID" value="XM_015809756.1"/>
</dbReference>
<feature type="compositionally biased region" description="Polar residues" evidence="1">
    <location>
        <begin position="923"/>
        <end position="932"/>
    </location>
</feature>
<feature type="region of interest" description="Disordered" evidence="1">
    <location>
        <begin position="1068"/>
        <end position="1189"/>
    </location>
</feature>
<feature type="compositionally biased region" description="Polar residues" evidence="1">
    <location>
        <begin position="1"/>
        <end position="15"/>
    </location>
</feature>
<dbReference type="Proteomes" id="UP000037923">
    <property type="component" value="Unassembled WGS sequence"/>
</dbReference>
<dbReference type="OMA" id="HAYLCEP"/>
<sequence length="1343" mass="139376">MPASNVGSTNAQPSAHAQRDAALSQHSSAAALPYSASGHPNLYDSLLRRDGSPAETAYRRNHAGTTTTAAAAVASTSTGTTSERDDVTAPSSSDAASALSPSSDAPIAGGTTAHTRRQTLSHSPSASPSKASTSDHLRGHHHNSGSGANGVSGRSLRDSDGRTQHRSANADFYTVVSTTTAKTGSSTRVDSRAADEKEKEGRSGRSRVSGSSGAAHLVDDAGNSAGPSAACTLLDGAPPPSGLRDPVTLLQLLPLDRLLQPANGTPHHSLSTGKDETRTHTGLTMDVEQRQGASAQTGGSCRQSSASLSSGYDRAFSLLRCAVEPSSTLSRSRSWRGCRDRLDVTRPPDATFLPVALRCVMAELEHRHQVGEPPLRVQKHPSPYGNHARASPQLAQEGTVLLCSLANDMNSAQQDEQQGESPQQEAQTHPSAETHAGDAADSCAVPLVFFAATVECPPDVQRFFLLSRTHAYLCDPDGTVAYCAAVRDVRQIVACAGGYTVWRFMPDVAVSSMLRRKAVDAAAYPSSPASLTPPPGNGSGSGSTSPTSAFGSPTAAATAREIRDEMSDWVFRIVSVGGPRAAAAAAAVSSPASATDSGDSRFRTANFSTSVGGDGGVAEGRHDVMVFLLNVMCTLRTLPRLLIDTMVNASTAASSSAAAEFGGASSSSSFTLASNRLASSRSSSGNGGAAAWDRSKNVRGRAADRLDRMHVAGDQPARVPLLLEGPVGHQTAVKFIEQHWTTRYDQLPPSLRPRRLSPAALRGSSGPNSPPHAPAASAMEGGTGARVCYVESSLLIPPIPVLALEACLDAEDAVVELLQTTSDAVRATLSTTPANVHAASPAKPPASAKCGTIGDEGLLQRVIPLKNLSDAAAKERAKAELSPAAWGVLEELLHRSGEGYRGGPVIVGPALMHEDSASATTLTTPVISNPANTRAHSEDSSWRSSSHSADHRAAVPSGRAAAATPVDTSSGSGRAMPSRRRSTGESSRPAATEAFSEPCHLKTARPAHGVANRRDAVAARTASTAAMISKASVVSSSSTVDTTAEEAREAPMRVPQLSLPRHLAGIASEAAPASADDDDTRPVMPKSLTSAQISASGDSHSSGVGNSPSNADDPHKRSGGEVEKNGGIAPASPKGRLLHAVSNAVREARLRRPRDAAASSTTHSPHTDRPSSEAEHHSKKGGHGNTVSRVPAVDTALKAEAEGPPSTLSLPIPTDAVAAFERRIQHRPRRDRLLLRARYIRQLLQTPLGSSSGGVRGGPNGGRVGDEEQRPPPHDGPVDATRRSRAAHTAAAAPLVPEDPDQLVEDLRRQRVIAELMCIQQFESSSSSDVATVPPHTPSSCAA</sequence>
<feature type="compositionally biased region" description="Low complexity" evidence="1">
    <location>
        <begin position="1018"/>
        <end position="1042"/>
    </location>
</feature>
<feature type="compositionally biased region" description="Low complexity" evidence="1">
    <location>
        <begin position="542"/>
        <end position="557"/>
    </location>
</feature>
<feature type="compositionally biased region" description="Basic and acidic residues" evidence="1">
    <location>
        <begin position="1146"/>
        <end position="1155"/>
    </location>
</feature>
<feature type="region of interest" description="Disordered" evidence="1">
    <location>
        <begin position="923"/>
        <end position="1056"/>
    </location>
</feature>
<organism evidence="2 3">
    <name type="scientific">Leptomonas pyrrhocoris</name>
    <name type="common">Firebug parasite</name>
    <dbReference type="NCBI Taxonomy" id="157538"/>
    <lineage>
        <taxon>Eukaryota</taxon>
        <taxon>Discoba</taxon>
        <taxon>Euglenozoa</taxon>
        <taxon>Kinetoplastea</taxon>
        <taxon>Metakinetoplastina</taxon>
        <taxon>Trypanosomatida</taxon>
        <taxon>Trypanosomatidae</taxon>
        <taxon>Leishmaniinae</taxon>
        <taxon>Leptomonas</taxon>
    </lineage>
</organism>
<feature type="compositionally biased region" description="Low complexity" evidence="1">
    <location>
        <begin position="63"/>
        <end position="81"/>
    </location>
</feature>
<feature type="compositionally biased region" description="Basic and acidic residues" evidence="1">
    <location>
        <begin position="1112"/>
        <end position="1124"/>
    </location>
</feature>
<feature type="compositionally biased region" description="Low complexity" evidence="1">
    <location>
        <begin position="413"/>
        <end position="425"/>
    </location>
</feature>
<evidence type="ECO:0000256" key="1">
    <source>
        <dbReference type="SAM" id="MobiDB-lite"/>
    </source>
</evidence>
<feature type="compositionally biased region" description="Low complexity" evidence="1">
    <location>
        <begin position="144"/>
        <end position="153"/>
    </location>
</feature>
<feature type="compositionally biased region" description="Low complexity" evidence="1">
    <location>
        <begin position="89"/>
        <end position="106"/>
    </location>
</feature>
<dbReference type="EMBL" id="LGTL01000039">
    <property type="protein sequence ID" value="KPA73208.1"/>
    <property type="molecule type" value="Genomic_DNA"/>
</dbReference>
<feature type="compositionally biased region" description="Basic and acidic residues" evidence="1">
    <location>
        <begin position="189"/>
        <end position="203"/>
    </location>
</feature>
<dbReference type="EMBL" id="LGTL01000039">
    <property type="protein sequence ID" value="KPA73207.1"/>
    <property type="molecule type" value="Genomic_DNA"/>
</dbReference>
<feature type="compositionally biased region" description="Basic and acidic residues" evidence="1">
    <location>
        <begin position="1165"/>
        <end position="1176"/>
    </location>
</feature>
<protein>
    <submittedName>
        <fullName evidence="2">Uncharacterized protein</fullName>
    </submittedName>
</protein>
<feature type="region of interest" description="Disordered" evidence="1">
    <location>
        <begin position="411"/>
        <end position="437"/>
    </location>
</feature>